<gene>
    <name evidence="15" type="primary">aat</name>
    <name evidence="16" type="ORF">SAMN04488079_102173</name>
</gene>
<dbReference type="GO" id="GO:0008914">
    <property type="term" value="F:leucyl-tRNA--protein transferase activity"/>
    <property type="evidence" value="ECO:0007669"/>
    <property type="project" value="UniProtKB-UniRule"/>
</dbReference>
<evidence type="ECO:0000256" key="5">
    <source>
        <dbReference type="ARBA" id="ARBA00050607"/>
    </source>
</evidence>
<keyword evidence="3 15" id="KW-0808">Transferase</keyword>
<dbReference type="SUPFAM" id="SSF55729">
    <property type="entry name" value="Acyl-CoA N-acyltransferases (Nat)"/>
    <property type="match status" value="1"/>
</dbReference>
<comment type="similarity">
    <text evidence="9 15">Belongs to the L/F-transferase family.</text>
</comment>
<keyword evidence="4 15" id="KW-0012">Acyltransferase</keyword>
<dbReference type="FunFam" id="3.30.70.3550:FF:000001">
    <property type="entry name" value="Leucyl/phenylalanyl-tRNA--protein transferase"/>
    <property type="match status" value="1"/>
</dbReference>
<dbReference type="HAMAP" id="MF_00688">
    <property type="entry name" value="Leu_Phe_trans"/>
    <property type="match status" value="1"/>
</dbReference>
<comment type="function">
    <text evidence="8 15">Functions in the N-end rule pathway of protein degradation where it conjugates Leu, Phe and, less efficiently, Met from aminoacyl-tRNAs to the N-termini of proteins containing an N-terminal arginine or lysine.</text>
</comment>
<proteinExistence type="inferred from homology"/>
<dbReference type="OrthoDB" id="9790282at2"/>
<evidence type="ECO:0000256" key="6">
    <source>
        <dbReference type="ARBA" id="ARBA00050652"/>
    </source>
</evidence>
<evidence type="ECO:0000256" key="15">
    <source>
        <dbReference type="HAMAP-Rule" id="MF_00688"/>
    </source>
</evidence>
<comment type="subcellular location">
    <subcellularLocation>
        <location evidence="1 15">Cytoplasm</location>
    </subcellularLocation>
</comment>
<evidence type="ECO:0000256" key="13">
    <source>
        <dbReference type="ARBA" id="ARBA00077165"/>
    </source>
</evidence>
<evidence type="ECO:0000256" key="4">
    <source>
        <dbReference type="ARBA" id="ARBA00023315"/>
    </source>
</evidence>
<protein>
    <recommendedName>
        <fullName evidence="11 15">Leucyl/phenylalanyl-tRNA--protein transferase</fullName>
        <ecNumber evidence="10 15">2.3.2.6</ecNumber>
    </recommendedName>
    <alternativeName>
        <fullName evidence="12 15">L/F-transferase</fullName>
    </alternativeName>
    <alternativeName>
        <fullName evidence="13 15">Leucyltransferase</fullName>
    </alternativeName>
    <alternativeName>
        <fullName evidence="14 15">Phenyalanyltransferase</fullName>
    </alternativeName>
</protein>
<comment type="catalytic activity">
    <reaction evidence="5 15">
        <text>L-phenylalanyl-tRNA(Phe) + an N-terminal L-alpha-aminoacyl-[protein] = an N-terminal L-phenylalanyl-L-alpha-aminoacyl-[protein] + tRNA(Phe)</text>
        <dbReference type="Rhea" id="RHEA:43632"/>
        <dbReference type="Rhea" id="RHEA-COMP:9668"/>
        <dbReference type="Rhea" id="RHEA-COMP:9699"/>
        <dbReference type="Rhea" id="RHEA-COMP:10636"/>
        <dbReference type="Rhea" id="RHEA-COMP:10637"/>
        <dbReference type="ChEBI" id="CHEBI:78442"/>
        <dbReference type="ChEBI" id="CHEBI:78531"/>
        <dbReference type="ChEBI" id="CHEBI:78597"/>
        <dbReference type="ChEBI" id="CHEBI:83561"/>
        <dbReference type="EC" id="2.3.2.6"/>
    </reaction>
</comment>
<evidence type="ECO:0000256" key="14">
    <source>
        <dbReference type="ARBA" id="ARBA00083640"/>
    </source>
</evidence>
<evidence type="ECO:0000256" key="1">
    <source>
        <dbReference type="ARBA" id="ARBA00004496"/>
    </source>
</evidence>
<evidence type="ECO:0000256" key="8">
    <source>
        <dbReference type="ARBA" id="ARBA00054043"/>
    </source>
</evidence>
<dbReference type="RefSeq" id="WP_091711556.1">
    <property type="nucleotide sequence ID" value="NZ_FOSH01000002.1"/>
</dbReference>
<dbReference type="InterPro" id="IPR042221">
    <property type="entry name" value="Leu/Phe-tRNA_Trfase_N"/>
</dbReference>
<dbReference type="EC" id="2.3.2.6" evidence="10 15"/>
<name>A0A1I3V2K8_9GAMM</name>
<accession>A0A1I3V2K8</accession>
<comment type="catalytic activity">
    <reaction evidence="7 15">
        <text>N-terminal L-lysyl-[protein] + L-leucyl-tRNA(Leu) = N-terminal L-leucyl-L-lysyl-[protein] + tRNA(Leu) + H(+)</text>
        <dbReference type="Rhea" id="RHEA:12340"/>
        <dbReference type="Rhea" id="RHEA-COMP:9613"/>
        <dbReference type="Rhea" id="RHEA-COMP:9622"/>
        <dbReference type="Rhea" id="RHEA-COMP:12670"/>
        <dbReference type="Rhea" id="RHEA-COMP:12671"/>
        <dbReference type="ChEBI" id="CHEBI:15378"/>
        <dbReference type="ChEBI" id="CHEBI:65249"/>
        <dbReference type="ChEBI" id="CHEBI:78442"/>
        <dbReference type="ChEBI" id="CHEBI:78494"/>
        <dbReference type="ChEBI" id="CHEBI:133043"/>
        <dbReference type="EC" id="2.3.2.6"/>
    </reaction>
</comment>
<dbReference type="EMBL" id="FOSH01000002">
    <property type="protein sequence ID" value="SFJ88371.1"/>
    <property type="molecule type" value="Genomic_DNA"/>
</dbReference>
<evidence type="ECO:0000256" key="2">
    <source>
        <dbReference type="ARBA" id="ARBA00022490"/>
    </source>
</evidence>
<keyword evidence="2 15" id="KW-0963">Cytoplasm</keyword>
<dbReference type="InterPro" id="IPR004616">
    <property type="entry name" value="Leu/Phe-tRNA_Trfase"/>
</dbReference>
<reference evidence="17" key="1">
    <citation type="submission" date="2016-10" db="EMBL/GenBank/DDBJ databases">
        <authorList>
            <person name="Varghese N."/>
            <person name="Submissions S."/>
        </authorList>
    </citation>
    <scope>NUCLEOTIDE SEQUENCE [LARGE SCALE GENOMIC DNA]</scope>
    <source>
        <strain evidence="17">DSM 11578</strain>
    </source>
</reference>
<dbReference type="FunFam" id="3.40.630.70:FF:000001">
    <property type="entry name" value="Leucyl/phenylalanyl-tRNA--protein transferase"/>
    <property type="match status" value="1"/>
</dbReference>
<evidence type="ECO:0000256" key="9">
    <source>
        <dbReference type="ARBA" id="ARBA00061535"/>
    </source>
</evidence>
<dbReference type="GO" id="GO:0005737">
    <property type="term" value="C:cytoplasm"/>
    <property type="evidence" value="ECO:0007669"/>
    <property type="project" value="UniProtKB-SubCell"/>
</dbReference>
<dbReference type="Gene3D" id="3.40.630.70">
    <property type="entry name" value="Leucyl/phenylalanyl-tRNA-protein transferase, C-terminal domain"/>
    <property type="match status" value="1"/>
</dbReference>
<evidence type="ECO:0000256" key="3">
    <source>
        <dbReference type="ARBA" id="ARBA00022679"/>
    </source>
</evidence>
<dbReference type="InterPro" id="IPR016181">
    <property type="entry name" value="Acyl_CoA_acyltransferase"/>
</dbReference>
<evidence type="ECO:0000313" key="17">
    <source>
        <dbReference type="Proteomes" id="UP000198924"/>
    </source>
</evidence>
<organism evidence="16 17">
    <name type="scientific">Methylophaga sulfidovorans</name>
    <dbReference type="NCBI Taxonomy" id="45496"/>
    <lineage>
        <taxon>Bacteria</taxon>
        <taxon>Pseudomonadati</taxon>
        <taxon>Pseudomonadota</taxon>
        <taxon>Gammaproteobacteria</taxon>
        <taxon>Thiotrichales</taxon>
        <taxon>Piscirickettsiaceae</taxon>
        <taxon>Methylophaga</taxon>
    </lineage>
</organism>
<comment type="catalytic activity">
    <reaction evidence="6 15">
        <text>N-terminal L-arginyl-[protein] + L-leucyl-tRNA(Leu) = N-terminal L-leucyl-L-arginyl-[protein] + tRNA(Leu) + H(+)</text>
        <dbReference type="Rhea" id="RHEA:50416"/>
        <dbReference type="Rhea" id="RHEA-COMP:9613"/>
        <dbReference type="Rhea" id="RHEA-COMP:9622"/>
        <dbReference type="Rhea" id="RHEA-COMP:12672"/>
        <dbReference type="Rhea" id="RHEA-COMP:12673"/>
        <dbReference type="ChEBI" id="CHEBI:15378"/>
        <dbReference type="ChEBI" id="CHEBI:64719"/>
        <dbReference type="ChEBI" id="CHEBI:78442"/>
        <dbReference type="ChEBI" id="CHEBI:78494"/>
        <dbReference type="ChEBI" id="CHEBI:133044"/>
        <dbReference type="EC" id="2.3.2.6"/>
    </reaction>
</comment>
<dbReference type="PANTHER" id="PTHR30098">
    <property type="entry name" value="LEUCYL/PHENYLALANYL-TRNA--PROTEIN TRANSFERASE"/>
    <property type="match status" value="1"/>
</dbReference>
<dbReference type="PANTHER" id="PTHR30098:SF2">
    <property type="entry name" value="LEUCYL_PHENYLALANYL-TRNA--PROTEIN TRANSFERASE"/>
    <property type="match status" value="1"/>
</dbReference>
<dbReference type="GO" id="GO:0030163">
    <property type="term" value="P:protein catabolic process"/>
    <property type="evidence" value="ECO:0007669"/>
    <property type="project" value="UniProtKB-UniRule"/>
</dbReference>
<evidence type="ECO:0000256" key="7">
    <source>
        <dbReference type="ARBA" id="ARBA00051538"/>
    </source>
</evidence>
<evidence type="ECO:0000256" key="10">
    <source>
        <dbReference type="ARBA" id="ARBA00066767"/>
    </source>
</evidence>
<sequence>MSITWLAASPESIFPPVEKATEHGLLAAGGDLSATRLLKAYERGIFPWFNKNDPILWWCPDPRMVLFTDKVHISKSLNKVIRKGHLTVTIDHAFEQVMKACSEPRHNQPTDPDNRTWIHSNMIDAYTDLHHQGYAHSIECWQNDKLVGGLYGVSIGKAFFGESMFSFVPDSSKVALIALCQQLQRWGMPMIDCQIYSDHLSRMGAEEMPRSEFIQQLEKLCAEKVTPRSWQLDTDLPYSL</sequence>
<dbReference type="InterPro" id="IPR042203">
    <property type="entry name" value="Leu/Phe-tRNA_Trfase_C"/>
</dbReference>
<dbReference type="Proteomes" id="UP000198924">
    <property type="component" value="Unassembled WGS sequence"/>
</dbReference>
<evidence type="ECO:0000256" key="11">
    <source>
        <dbReference type="ARBA" id="ARBA00074372"/>
    </source>
</evidence>
<dbReference type="STRING" id="45496.SAMN04488079_102173"/>
<dbReference type="AlphaFoldDB" id="A0A1I3V2K8"/>
<evidence type="ECO:0000313" key="16">
    <source>
        <dbReference type="EMBL" id="SFJ88371.1"/>
    </source>
</evidence>
<keyword evidence="17" id="KW-1185">Reference proteome</keyword>
<dbReference type="NCBIfam" id="TIGR00667">
    <property type="entry name" value="aat"/>
    <property type="match status" value="1"/>
</dbReference>
<dbReference type="Pfam" id="PF03588">
    <property type="entry name" value="Leu_Phe_trans"/>
    <property type="match status" value="1"/>
</dbReference>
<dbReference type="Gene3D" id="3.30.70.3550">
    <property type="entry name" value="Leucyl/phenylalanyl-tRNA-protein transferase, N-terminal domain"/>
    <property type="match status" value="1"/>
</dbReference>
<evidence type="ECO:0000256" key="12">
    <source>
        <dbReference type="ARBA" id="ARBA00077136"/>
    </source>
</evidence>